<organism evidence="3 4">
    <name type="scientific">Coemansia interrupta</name>
    <dbReference type="NCBI Taxonomy" id="1126814"/>
    <lineage>
        <taxon>Eukaryota</taxon>
        <taxon>Fungi</taxon>
        <taxon>Fungi incertae sedis</taxon>
        <taxon>Zoopagomycota</taxon>
        <taxon>Kickxellomycotina</taxon>
        <taxon>Kickxellomycetes</taxon>
        <taxon>Kickxellales</taxon>
        <taxon>Kickxellaceae</taxon>
        <taxon>Coemansia</taxon>
    </lineage>
</organism>
<dbReference type="AlphaFoldDB" id="A0A9W8LK06"/>
<accession>A0A9W8LK06</accession>
<gene>
    <name evidence="3" type="ORF">GGI15_002518</name>
</gene>
<keyword evidence="1" id="KW-0479">Metal-binding</keyword>
<dbReference type="Gene3D" id="3.30.540.30">
    <property type="match status" value="1"/>
</dbReference>
<protein>
    <recommendedName>
        <fullName evidence="5">Nudix hydrolase 3</fullName>
    </recommendedName>
</protein>
<keyword evidence="2" id="KW-0378">Hydrolase</keyword>
<dbReference type="Proteomes" id="UP001140172">
    <property type="component" value="Unassembled WGS sequence"/>
</dbReference>
<reference evidence="3" key="1">
    <citation type="submission" date="2022-07" db="EMBL/GenBank/DDBJ databases">
        <title>Phylogenomic reconstructions and comparative analyses of Kickxellomycotina fungi.</title>
        <authorList>
            <person name="Reynolds N.K."/>
            <person name="Stajich J.E."/>
            <person name="Barry K."/>
            <person name="Grigoriev I.V."/>
            <person name="Crous P."/>
            <person name="Smith M.E."/>
        </authorList>
    </citation>
    <scope>NUCLEOTIDE SEQUENCE</scope>
    <source>
        <strain evidence="3">BCRC 34489</strain>
    </source>
</reference>
<proteinExistence type="predicted"/>
<dbReference type="Pfam" id="PF03571">
    <property type="entry name" value="Peptidase_M49"/>
    <property type="match status" value="1"/>
</dbReference>
<evidence type="ECO:0000313" key="4">
    <source>
        <dbReference type="Proteomes" id="UP001140172"/>
    </source>
</evidence>
<dbReference type="InterPro" id="IPR039461">
    <property type="entry name" value="Peptidase_M49"/>
</dbReference>
<evidence type="ECO:0000313" key="3">
    <source>
        <dbReference type="EMBL" id="KAJ2783603.1"/>
    </source>
</evidence>
<comment type="caution">
    <text evidence="3">The sequence shown here is derived from an EMBL/GenBank/DDBJ whole genome shotgun (WGS) entry which is preliminary data.</text>
</comment>
<evidence type="ECO:0000256" key="2">
    <source>
        <dbReference type="ARBA" id="ARBA00022801"/>
    </source>
</evidence>
<dbReference type="GO" id="GO:0008239">
    <property type="term" value="F:dipeptidyl-peptidase activity"/>
    <property type="evidence" value="ECO:0007669"/>
    <property type="project" value="TreeGrafter"/>
</dbReference>
<name>A0A9W8LK06_9FUNG</name>
<dbReference type="OrthoDB" id="510307at2759"/>
<evidence type="ECO:0008006" key="5">
    <source>
        <dbReference type="Google" id="ProtNLM"/>
    </source>
</evidence>
<dbReference type="PANTHER" id="PTHR23422">
    <property type="entry name" value="DIPEPTIDYL PEPTIDASE III-RELATED"/>
    <property type="match status" value="1"/>
</dbReference>
<dbReference type="PANTHER" id="PTHR23422:SF9">
    <property type="entry name" value="ZN-DEPENDENT HYDROLASE"/>
    <property type="match status" value="1"/>
</dbReference>
<dbReference type="EMBL" id="JANBUM010000137">
    <property type="protein sequence ID" value="KAJ2783603.1"/>
    <property type="molecule type" value="Genomic_DNA"/>
</dbReference>
<evidence type="ECO:0000256" key="1">
    <source>
        <dbReference type="ARBA" id="ARBA00022723"/>
    </source>
</evidence>
<keyword evidence="4" id="KW-1185">Reference proteome</keyword>
<dbReference type="GO" id="GO:0005737">
    <property type="term" value="C:cytoplasm"/>
    <property type="evidence" value="ECO:0007669"/>
    <property type="project" value="TreeGrafter"/>
</dbReference>
<sequence>MLFFDLATYSPILTGGRQLLKTLALATAIFSPHRHHATLTTMHTPTVRQRLASYKTTELRADLSRLTSGDHHALVKLADAADLLTSAFYQQAWAGAPALRQRLRERAHLNGTAADELRLFELLRGPWDRSRDNEPFVHGVPAKPKGANVYPEDMDAEEFTRWTSGLSPEDAARARGFYHVVERQEGALALVPYAQAYAEYLEPASRLMREAAGLASDRSFAEFLEARAQALLSNEYLASEVSWLKISHASPLEAAIGPYETYEDELFSAKAFFEALVHVRDFESTKELERFTQSLQMVEDHLPIPKQYKNPELVPPPIVVVNQVYAGGDTAAPLVAAFNLPNDEEAIRLAGSKLTLIKNVQHAKFDSVLLPIAQTVLSQEDLKHVSFAAFFNHVLYHEVCHSAGPHNVVGSNDTVRSHLREVHSAFEEAKADITGLFAAKLLIDRGLVGDITLREFYTTYLASAFRSIRFGLAEAHGMGQAMQLSYLLEHGGFVYDEQEKTFGVDVGRMTVAVENLTKEIMIIQGDGDREGALRFRDKYGVLAECVKEAVDRLEDVPVDIEPVWKDIEELRAREK</sequence>
<dbReference type="GO" id="GO:0046872">
    <property type="term" value="F:metal ion binding"/>
    <property type="evidence" value="ECO:0007669"/>
    <property type="project" value="UniProtKB-KW"/>
</dbReference>